<evidence type="ECO:0000313" key="2">
    <source>
        <dbReference type="EMBL" id="PRQ45362.1"/>
    </source>
</evidence>
<keyword evidence="1" id="KW-0812">Transmembrane</keyword>
<dbReference type="EMBL" id="PDCK01000041">
    <property type="protein sequence ID" value="PRQ45362.1"/>
    <property type="molecule type" value="Genomic_DNA"/>
</dbReference>
<evidence type="ECO:0000313" key="3">
    <source>
        <dbReference type="Proteomes" id="UP000238479"/>
    </source>
</evidence>
<sequence length="81" mass="9505">MTYNSMVLAISGVIGLVDFTLSFWFRELDRLCFVELTENQFDVVIIERVFDFFSFFESELSRPFFSFAFVRLGVSFDKGCQ</sequence>
<keyword evidence="1" id="KW-1133">Transmembrane helix</keyword>
<feature type="transmembrane region" description="Helical" evidence="1">
    <location>
        <begin position="6"/>
        <end position="25"/>
    </location>
</feature>
<dbReference type="Gramene" id="PRQ45362">
    <property type="protein sequence ID" value="PRQ45362"/>
    <property type="gene ID" value="RchiOBHm_Chr3g0490521"/>
</dbReference>
<proteinExistence type="predicted"/>
<reference evidence="2 3" key="1">
    <citation type="journal article" date="2018" name="Nat. Genet.">
        <title>The Rosa genome provides new insights in the design of modern roses.</title>
        <authorList>
            <person name="Bendahmane M."/>
        </authorList>
    </citation>
    <scope>NUCLEOTIDE SEQUENCE [LARGE SCALE GENOMIC DNA]</scope>
    <source>
        <strain evidence="3">cv. Old Blush</strain>
    </source>
</reference>
<gene>
    <name evidence="2" type="ORF">RchiOBHm_Chr3g0490521</name>
</gene>
<evidence type="ECO:0000256" key="1">
    <source>
        <dbReference type="SAM" id="Phobius"/>
    </source>
</evidence>
<keyword evidence="3" id="KW-1185">Reference proteome</keyword>
<dbReference type="AlphaFoldDB" id="A0A2P6RG07"/>
<accession>A0A2P6RG07</accession>
<comment type="caution">
    <text evidence="2">The sequence shown here is derived from an EMBL/GenBank/DDBJ whole genome shotgun (WGS) entry which is preliminary data.</text>
</comment>
<dbReference type="Proteomes" id="UP000238479">
    <property type="component" value="Chromosome 3"/>
</dbReference>
<keyword evidence="1" id="KW-0472">Membrane</keyword>
<name>A0A2P6RG07_ROSCH</name>
<protein>
    <submittedName>
        <fullName evidence="2">Uncharacterized protein</fullName>
    </submittedName>
</protein>
<organism evidence="2 3">
    <name type="scientific">Rosa chinensis</name>
    <name type="common">China rose</name>
    <dbReference type="NCBI Taxonomy" id="74649"/>
    <lineage>
        <taxon>Eukaryota</taxon>
        <taxon>Viridiplantae</taxon>
        <taxon>Streptophyta</taxon>
        <taxon>Embryophyta</taxon>
        <taxon>Tracheophyta</taxon>
        <taxon>Spermatophyta</taxon>
        <taxon>Magnoliopsida</taxon>
        <taxon>eudicotyledons</taxon>
        <taxon>Gunneridae</taxon>
        <taxon>Pentapetalae</taxon>
        <taxon>rosids</taxon>
        <taxon>fabids</taxon>
        <taxon>Rosales</taxon>
        <taxon>Rosaceae</taxon>
        <taxon>Rosoideae</taxon>
        <taxon>Rosoideae incertae sedis</taxon>
        <taxon>Rosa</taxon>
    </lineage>
</organism>